<evidence type="ECO:0000256" key="2">
    <source>
        <dbReference type="ARBA" id="ARBA00023125"/>
    </source>
</evidence>
<sequence length="191" mass="22167">MTEKRVITEAEVLKALTQPIRRRLFRLLAHLGPSTVGTLAKKVDADPGQISYHLRALAKLDLIEEAPELARDRRERVYRRPDGVLSWSRSSFADEDRVIVDALKSELISDEFERALAWERDRDEWPAEWRDVATSVQSHFVMTPRELQDFEAELQAVYLKWGQLTRDARDAGDTEGRERVFHFTHSFPEHG</sequence>
<dbReference type="EMBL" id="BSTX01000001">
    <property type="protein sequence ID" value="GLZ75615.1"/>
    <property type="molecule type" value="Genomic_DNA"/>
</dbReference>
<evidence type="ECO:0000256" key="3">
    <source>
        <dbReference type="ARBA" id="ARBA00023163"/>
    </source>
</evidence>
<dbReference type="Proteomes" id="UP001165079">
    <property type="component" value="Unassembled WGS sequence"/>
</dbReference>
<dbReference type="GO" id="GO:0003677">
    <property type="term" value="F:DNA binding"/>
    <property type="evidence" value="ECO:0007669"/>
    <property type="project" value="UniProtKB-KW"/>
</dbReference>
<keyword evidence="2" id="KW-0238">DNA-binding</keyword>
<dbReference type="PANTHER" id="PTHR33154">
    <property type="entry name" value="TRANSCRIPTIONAL REGULATOR, ARSR FAMILY"/>
    <property type="match status" value="1"/>
</dbReference>
<proteinExistence type="predicted"/>
<organism evidence="5 6">
    <name type="scientific">Actinorhabdospora filicis</name>
    <dbReference type="NCBI Taxonomy" id="1785913"/>
    <lineage>
        <taxon>Bacteria</taxon>
        <taxon>Bacillati</taxon>
        <taxon>Actinomycetota</taxon>
        <taxon>Actinomycetes</taxon>
        <taxon>Micromonosporales</taxon>
        <taxon>Micromonosporaceae</taxon>
        <taxon>Actinorhabdospora</taxon>
    </lineage>
</organism>
<evidence type="ECO:0000256" key="1">
    <source>
        <dbReference type="ARBA" id="ARBA00023015"/>
    </source>
</evidence>
<dbReference type="PANTHER" id="PTHR33154:SF33">
    <property type="entry name" value="TRANSCRIPTIONAL REPRESSOR SDPR"/>
    <property type="match status" value="1"/>
</dbReference>
<dbReference type="SUPFAM" id="SSF46785">
    <property type="entry name" value="Winged helix' DNA-binding domain"/>
    <property type="match status" value="1"/>
</dbReference>
<protein>
    <submittedName>
        <fullName evidence="5">Transcriptional regulator</fullName>
    </submittedName>
</protein>
<feature type="domain" description="HTH arsR-type" evidence="4">
    <location>
        <begin position="11"/>
        <end position="104"/>
    </location>
</feature>
<dbReference type="Pfam" id="PF12840">
    <property type="entry name" value="HTH_20"/>
    <property type="match status" value="1"/>
</dbReference>
<dbReference type="InterPro" id="IPR011991">
    <property type="entry name" value="ArsR-like_HTH"/>
</dbReference>
<evidence type="ECO:0000313" key="5">
    <source>
        <dbReference type="EMBL" id="GLZ75615.1"/>
    </source>
</evidence>
<dbReference type="InterPro" id="IPR051081">
    <property type="entry name" value="HTH_MetalResp_TranReg"/>
</dbReference>
<gene>
    <name evidence="5" type="ORF">Afil01_04220</name>
</gene>
<dbReference type="InterPro" id="IPR036388">
    <property type="entry name" value="WH-like_DNA-bd_sf"/>
</dbReference>
<keyword evidence="1" id="KW-0805">Transcription regulation</keyword>
<dbReference type="AlphaFoldDB" id="A0A9W6SGK0"/>
<dbReference type="SMART" id="SM00418">
    <property type="entry name" value="HTH_ARSR"/>
    <property type="match status" value="1"/>
</dbReference>
<evidence type="ECO:0000259" key="4">
    <source>
        <dbReference type="SMART" id="SM00418"/>
    </source>
</evidence>
<dbReference type="Gene3D" id="1.10.10.10">
    <property type="entry name" value="Winged helix-like DNA-binding domain superfamily/Winged helix DNA-binding domain"/>
    <property type="match status" value="1"/>
</dbReference>
<accession>A0A9W6SGK0</accession>
<dbReference type="GO" id="GO:0003700">
    <property type="term" value="F:DNA-binding transcription factor activity"/>
    <property type="evidence" value="ECO:0007669"/>
    <property type="project" value="InterPro"/>
</dbReference>
<keyword evidence="3" id="KW-0804">Transcription</keyword>
<dbReference type="RefSeq" id="WP_285660858.1">
    <property type="nucleotide sequence ID" value="NZ_BSTX01000001.1"/>
</dbReference>
<dbReference type="InterPro" id="IPR001845">
    <property type="entry name" value="HTH_ArsR_DNA-bd_dom"/>
</dbReference>
<evidence type="ECO:0000313" key="6">
    <source>
        <dbReference type="Proteomes" id="UP001165079"/>
    </source>
</evidence>
<comment type="caution">
    <text evidence="5">The sequence shown here is derived from an EMBL/GenBank/DDBJ whole genome shotgun (WGS) entry which is preliminary data.</text>
</comment>
<name>A0A9W6SGK0_9ACTN</name>
<dbReference type="CDD" id="cd00090">
    <property type="entry name" value="HTH_ARSR"/>
    <property type="match status" value="1"/>
</dbReference>
<dbReference type="InterPro" id="IPR036390">
    <property type="entry name" value="WH_DNA-bd_sf"/>
</dbReference>
<reference evidence="5" key="1">
    <citation type="submission" date="2023-03" db="EMBL/GenBank/DDBJ databases">
        <title>Actinorhabdospora filicis NBRC 111898.</title>
        <authorList>
            <person name="Ichikawa N."/>
            <person name="Sato H."/>
            <person name="Tonouchi N."/>
        </authorList>
    </citation>
    <scope>NUCLEOTIDE SEQUENCE</scope>
    <source>
        <strain evidence="5">NBRC 111898</strain>
    </source>
</reference>
<keyword evidence="6" id="KW-1185">Reference proteome</keyword>